<accession>A0A3N4IIU3</accession>
<organism evidence="2 3">
    <name type="scientific">Ascobolus immersus RN42</name>
    <dbReference type="NCBI Taxonomy" id="1160509"/>
    <lineage>
        <taxon>Eukaryota</taxon>
        <taxon>Fungi</taxon>
        <taxon>Dikarya</taxon>
        <taxon>Ascomycota</taxon>
        <taxon>Pezizomycotina</taxon>
        <taxon>Pezizomycetes</taxon>
        <taxon>Pezizales</taxon>
        <taxon>Ascobolaceae</taxon>
        <taxon>Ascobolus</taxon>
    </lineage>
</organism>
<evidence type="ECO:0000313" key="2">
    <source>
        <dbReference type="EMBL" id="RPA81564.1"/>
    </source>
</evidence>
<dbReference type="InterPro" id="IPR041078">
    <property type="entry name" value="Plavaka"/>
</dbReference>
<proteinExistence type="predicted"/>
<dbReference type="AlphaFoldDB" id="A0A3N4IIU3"/>
<dbReference type="Proteomes" id="UP000275078">
    <property type="component" value="Unassembled WGS sequence"/>
</dbReference>
<dbReference type="EMBL" id="ML119678">
    <property type="protein sequence ID" value="RPA81564.1"/>
    <property type="molecule type" value="Genomic_DNA"/>
</dbReference>
<dbReference type="Pfam" id="PF18759">
    <property type="entry name" value="Plavaka"/>
    <property type="match status" value="1"/>
</dbReference>
<sequence>MPRQLRIPDEEEQQVQQQPSLLGAAVGSGVPEEPYQRSFHTTYRPTAILAGQTQAPRFEEGLGPSSPPPTPLSSLANPLGSNFVFDQPRQNGRFQTYEFPRPTKIIWDKAHKLSTFGEDRSMFLSDDYREHNVWFPWSSGQEFALARYFHTSAASRLDIDNFFNWDLAATPTAGPSCSADVQRDGAGLFSSGETYLRRMDDAARSFGLLNWHDKSFPPNKFPGFAEKIEYKVRGLVDTLKGLFSQPHLAQYTTYVPQRWYDGHHRRIIGPAYTGNYWYRRHAELQRRKPGHFLILVVCHSDDVELTRYNGDKEMNPLNISCLNFDPIARERPSMGAIRAIALLPSRLKYTGSETDDEKLAQRLRANELQQEIIKEIFKDIEKLEDEGIEIVCPDGVKRWGHPVLAGWIADYMELTKLFSLSDKSCPVCLTSKKELESHPLHADSRPLRHDFQEPLDFHINRFRRYQGQFERLIREGKEKEDDDFNNARKKRDKHKKKCEKLCAIPVKNALWSMHGVTPHELWKPDLLHTMDLGMVHKIMKWAIQILLGLPPLAQVFDVLWVLATHHPHFDRKPNKSWRRFKQKQGSESRTAAHILLAVLEVTVESFKPEMNTPAANSSKQARERAIFRDEDSQVLTSELQEALNGVAALLDFHRFSY</sequence>
<feature type="region of interest" description="Disordered" evidence="1">
    <location>
        <begin position="1"/>
        <end position="36"/>
    </location>
</feature>
<name>A0A3N4IIU3_ASCIM</name>
<evidence type="ECO:0000256" key="1">
    <source>
        <dbReference type="SAM" id="MobiDB-lite"/>
    </source>
</evidence>
<reference evidence="2 3" key="1">
    <citation type="journal article" date="2018" name="Nat. Ecol. Evol.">
        <title>Pezizomycetes genomes reveal the molecular basis of ectomycorrhizal truffle lifestyle.</title>
        <authorList>
            <person name="Murat C."/>
            <person name="Payen T."/>
            <person name="Noel B."/>
            <person name="Kuo A."/>
            <person name="Morin E."/>
            <person name="Chen J."/>
            <person name="Kohler A."/>
            <person name="Krizsan K."/>
            <person name="Balestrini R."/>
            <person name="Da Silva C."/>
            <person name="Montanini B."/>
            <person name="Hainaut M."/>
            <person name="Levati E."/>
            <person name="Barry K.W."/>
            <person name="Belfiori B."/>
            <person name="Cichocki N."/>
            <person name="Clum A."/>
            <person name="Dockter R.B."/>
            <person name="Fauchery L."/>
            <person name="Guy J."/>
            <person name="Iotti M."/>
            <person name="Le Tacon F."/>
            <person name="Lindquist E.A."/>
            <person name="Lipzen A."/>
            <person name="Malagnac F."/>
            <person name="Mello A."/>
            <person name="Molinier V."/>
            <person name="Miyauchi S."/>
            <person name="Poulain J."/>
            <person name="Riccioni C."/>
            <person name="Rubini A."/>
            <person name="Sitrit Y."/>
            <person name="Splivallo R."/>
            <person name="Traeger S."/>
            <person name="Wang M."/>
            <person name="Zifcakova L."/>
            <person name="Wipf D."/>
            <person name="Zambonelli A."/>
            <person name="Paolocci F."/>
            <person name="Nowrousian M."/>
            <person name="Ottonello S."/>
            <person name="Baldrian P."/>
            <person name="Spatafora J.W."/>
            <person name="Henrissat B."/>
            <person name="Nagy L.G."/>
            <person name="Aury J.M."/>
            <person name="Wincker P."/>
            <person name="Grigoriev I.V."/>
            <person name="Bonfante P."/>
            <person name="Martin F.M."/>
        </authorList>
    </citation>
    <scope>NUCLEOTIDE SEQUENCE [LARGE SCALE GENOMIC DNA]</scope>
    <source>
        <strain evidence="2 3">RN42</strain>
    </source>
</reference>
<evidence type="ECO:0000313" key="3">
    <source>
        <dbReference type="Proteomes" id="UP000275078"/>
    </source>
</evidence>
<protein>
    <submittedName>
        <fullName evidence="2">Uncharacterized protein</fullName>
    </submittedName>
</protein>
<keyword evidence="3" id="KW-1185">Reference proteome</keyword>
<gene>
    <name evidence="2" type="ORF">BJ508DRAFT_326254</name>
</gene>